<evidence type="ECO:0000256" key="2">
    <source>
        <dbReference type="ARBA" id="ARBA00008160"/>
    </source>
</evidence>
<dbReference type="GO" id="GO:0006895">
    <property type="term" value="P:Golgi to endosome transport"/>
    <property type="evidence" value="ECO:0007669"/>
    <property type="project" value="TreeGrafter"/>
</dbReference>
<feature type="region of interest" description="Disordered" evidence="9">
    <location>
        <begin position="152"/>
        <end position="189"/>
    </location>
</feature>
<evidence type="ECO:0000256" key="6">
    <source>
        <dbReference type="ARBA" id="ARBA00022989"/>
    </source>
</evidence>
<comment type="subcellular location">
    <subcellularLocation>
        <location evidence="1">Golgi apparatus membrane</location>
        <topology evidence="1">Multi-pass membrane protein</topology>
    </subcellularLocation>
</comment>
<evidence type="ECO:0000313" key="11">
    <source>
        <dbReference type="EMBL" id="OAJ44903.1"/>
    </source>
</evidence>
<keyword evidence="7" id="KW-0333">Golgi apparatus</keyword>
<organism evidence="11 12">
    <name type="scientific">Batrachochytrium dendrobatidis (strain JEL423)</name>
    <dbReference type="NCBI Taxonomy" id="403673"/>
    <lineage>
        <taxon>Eukaryota</taxon>
        <taxon>Fungi</taxon>
        <taxon>Fungi incertae sedis</taxon>
        <taxon>Chytridiomycota</taxon>
        <taxon>Chytridiomycota incertae sedis</taxon>
        <taxon>Chytridiomycetes</taxon>
        <taxon>Rhizophydiales</taxon>
        <taxon>Rhizophydiales incertae sedis</taxon>
        <taxon>Batrachochytrium</taxon>
    </lineage>
</organism>
<evidence type="ECO:0008006" key="13">
    <source>
        <dbReference type="Google" id="ProtNLM"/>
    </source>
</evidence>
<feature type="transmembrane region" description="Helical" evidence="10">
    <location>
        <begin position="119"/>
        <end position="141"/>
    </location>
</feature>
<dbReference type="Pfam" id="PF09801">
    <property type="entry name" value="SYS1"/>
    <property type="match status" value="1"/>
</dbReference>
<evidence type="ECO:0000256" key="3">
    <source>
        <dbReference type="ARBA" id="ARBA00022448"/>
    </source>
</evidence>
<dbReference type="eggNOG" id="KOG4697">
    <property type="taxonomic scope" value="Eukaryota"/>
</dbReference>
<accession>A0A177WXR1</accession>
<dbReference type="OrthoDB" id="542931at2759"/>
<sequence>MASNASFRSGTFDPAMLVGQIIAMQCSYYLCLSTVVFLFALLTGAPTNLHQLLSFSEIDPSTALGWSLFFAFLVAASISCFFMLIIVERARLCLDFACTLHILHWLLVSIYSGRSPNSLIWWVLLAGSTAMVSFGGEYLCLWRELEPIPLSTAGPSAGSDGRSSRRRRSDLDPDSIELEKLNPTSNNNR</sequence>
<feature type="transmembrane region" description="Helical" evidence="10">
    <location>
        <begin position="92"/>
        <end position="113"/>
    </location>
</feature>
<keyword evidence="5" id="KW-0653">Protein transport</keyword>
<keyword evidence="6 10" id="KW-1133">Transmembrane helix</keyword>
<evidence type="ECO:0000256" key="8">
    <source>
        <dbReference type="ARBA" id="ARBA00023136"/>
    </source>
</evidence>
<reference evidence="11 12" key="1">
    <citation type="submission" date="2006-10" db="EMBL/GenBank/DDBJ databases">
        <title>The Genome Sequence of Batrachochytrium dendrobatidis JEL423.</title>
        <authorList>
            <consortium name="The Broad Institute Genome Sequencing Platform"/>
            <person name="Birren B."/>
            <person name="Lander E."/>
            <person name="Galagan J."/>
            <person name="Cuomo C."/>
            <person name="Devon K."/>
            <person name="Jaffe D."/>
            <person name="Butler J."/>
            <person name="Alvarez P."/>
            <person name="Gnerre S."/>
            <person name="Grabherr M."/>
            <person name="Kleber M."/>
            <person name="Mauceli E."/>
            <person name="Brockman W."/>
            <person name="Young S."/>
            <person name="LaButti K."/>
            <person name="Sykes S."/>
            <person name="DeCaprio D."/>
            <person name="Crawford M."/>
            <person name="Koehrsen M."/>
            <person name="Engels R."/>
            <person name="Montgomery P."/>
            <person name="Pearson M."/>
            <person name="Howarth C."/>
            <person name="Larson L."/>
            <person name="White J."/>
            <person name="O'Leary S."/>
            <person name="Kodira C."/>
            <person name="Zeng Q."/>
            <person name="Yandava C."/>
            <person name="Alvarado L."/>
            <person name="Longcore J."/>
            <person name="James T."/>
        </authorList>
    </citation>
    <scope>NUCLEOTIDE SEQUENCE [LARGE SCALE GENOMIC DNA]</scope>
    <source>
        <strain evidence="11 12">JEL423</strain>
    </source>
</reference>
<evidence type="ECO:0000256" key="5">
    <source>
        <dbReference type="ARBA" id="ARBA00022927"/>
    </source>
</evidence>
<keyword evidence="4 10" id="KW-0812">Transmembrane</keyword>
<evidence type="ECO:0000313" key="12">
    <source>
        <dbReference type="Proteomes" id="UP000077115"/>
    </source>
</evidence>
<dbReference type="EMBL" id="DS022314">
    <property type="protein sequence ID" value="OAJ44903.1"/>
    <property type="molecule type" value="Genomic_DNA"/>
</dbReference>
<evidence type="ECO:0000256" key="9">
    <source>
        <dbReference type="SAM" id="MobiDB-lite"/>
    </source>
</evidence>
<keyword evidence="8 10" id="KW-0472">Membrane</keyword>
<reference evidence="11 12" key="2">
    <citation type="submission" date="2016-05" db="EMBL/GenBank/DDBJ databases">
        <title>Lineage-specific infection strategies underlie the spectrum of fungal disease in amphibians.</title>
        <authorList>
            <person name="Cuomo C.A."/>
            <person name="Farrer R.A."/>
            <person name="James T."/>
            <person name="Longcore J."/>
            <person name="Birren B."/>
        </authorList>
    </citation>
    <scope>NUCLEOTIDE SEQUENCE [LARGE SCALE GENOMIC DNA]</scope>
    <source>
        <strain evidence="11 12">JEL423</strain>
    </source>
</reference>
<dbReference type="PANTHER" id="PTHR12952">
    <property type="entry name" value="SYS1"/>
    <property type="match status" value="1"/>
</dbReference>
<comment type="similarity">
    <text evidence="2">Belongs to the SYS1 family.</text>
</comment>
<dbReference type="InterPro" id="IPR019185">
    <property type="entry name" value="Integral_membrane_SYS1-rel"/>
</dbReference>
<dbReference type="PANTHER" id="PTHR12952:SF0">
    <property type="entry name" value="PROTEIN SYS1 HOMOLOG"/>
    <property type="match status" value="1"/>
</dbReference>
<dbReference type="Proteomes" id="UP000077115">
    <property type="component" value="Unassembled WGS sequence"/>
</dbReference>
<evidence type="ECO:0000256" key="4">
    <source>
        <dbReference type="ARBA" id="ARBA00022692"/>
    </source>
</evidence>
<dbReference type="GO" id="GO:0043001">
    <property type="term" value="P:Golgi to plasma membrane protein transport"/>
    <property type="evidence" value="ECO:0007669"/>
    <property type="project" value="TreeGrafter"/>
</dbReference>
<evidence type="ECO:0000256" key="7">
    <source>
        <dbReference type="ARBA" id="ARBA00023034"/>
    </source>
</evidence>
<feature type="transmembrane region" description="Helical" evidence="10">
    <location>
        <begin position="21"/>
        <end position="43"/>
    </location>
</feature>
<evidence type="ECO:0000256" key="10">
    <source>
        <dbReference type="SAM" id="Phobius"/>
    </source>
</evidence>
<dbReference type="STRING" id="403673.A0A177WXR1"/>
<dbReference type="GO" id="GO:0005802">
    <property type="term" value="C:trans-Golgi network"/>
    <property type="evidence" value="ECO:0007669"/>
    <property type="project" value="TreeGrafter"/>
</dbReference>
<dbReference type="AlphaFoldDB" id="A0A177WXR1"/>
<proteinExistence type="inferred from homology"/>
<dbReference type="VEuPathDB" id="FungiDB:BDEG_28086"/>
<dbReference type="GO" id="GO:0034067">
    <property type="term" value="P:protein localization to Golgi apparatus"/>
    <property type="evidence" value="ECO:0007669"/>
    <property type="project" value="TreeGrafter"/>
</dbReference>
<evidence type="ECO:0000256" key="1">
    <source>
        <dbReference type="ARBA" id="ARBA00004653"/>
    </source>
</evidence>
<protein>
    <recommendedName>
        <fullName evidence="13">Protein SYS1</fullName>
    </recommendedName>
</protein>
<feature type="transmembrane region" description="Helical" evidence="10">
    <location>
        <begin position="63"/>
        <end position="85"/>
    </location>
</feature>
<dbReference type="GO" id="GO:0000139">
    <property type="term" value="C:Golgi membrane"/>
    <property type="evidence" value="ECO:0007669"/>
    <property type="project" value="UniProtKB-SubCell"/>
</dbReference>
<name>A0A177WXR1_BATDL</name>
<dbReference type="GO" id="GO:0005829">
    <property type="term" value="C:cytosol"/>
    <property type="evidence" value="ECO:0007669"/>
    <property type="project" value="GOC"/>
</dbReference>
<gene>
    <name evidence="11" type="ORF">BDEG_28086</name>
</gene>
<keyword evidence="3" id="KW-0813">Transport</keyword>